<dbReference type="AlphaFoldDB" id="A0A9X7YBG6"/>
<dbReference type="Pfam" id="PF26107">
    <property type="entry name" value="BrxR_CTD"/>
    <property type="match status" value="1"/>
</dbReference>
<dbReference type="InterPro" id="IPR016634">
    <property type="entry name" value="CapW-like"/>
</dbReference>
<proteinExistence type="predicted"/>
<dbReference type="Proteomes" id="UP000515377">
    <property type="component" value="Chromosome"/>
</dbReference>
<dbReference type="PANTHER" id="PTHR34580">
    <property type="match status" value="1"/>
</dbReference>
<dbReference type="PANTHER" id="PTHR34580:SF3">
    <property type="entry name" value="PROTEIN PAFB"/>
    <property type="match status" value="1"/>
</dbReference>
<organism evidence="4 5">
    <name type="scientific">Sphingobium yanoikuyae</name>
    <name type="common">Sphingomonas yanoikuyae</name>
    <dbReference type="NCBI Taxonomy" id="13690"/>
    <lineage>
        <taxon>Bacteria</taxon>
        <taxon>Pseudomonadati</taxon>
        <taxon>Pseudomonadota</taxon>
        <taxon>Alphaproteobacteria</taxon>
        <taxon>Sphingomonadales</taxon>
        <taxon>Sphingomonadaceae</taxon>
        <taxon>Sphingobium</taxon>
    </lineage>
</organism>
<dbReference type="PIRSF" id="PIRSF015558">
    <property type="entry name" value="Txn_reg_DeoR_prd"/>
    <property type="match status" value="1"/>
</dbReference>
<dbReference type="Pfam" id="PF26109">
    <property type="entry name" value="WHD_BrxR"/>
    <property type="match status" value="1"/>
</dbReference>
<evidence type="ECO:0000259" key="3">
    <source>
        <dbReference type="Pfam" id="PF26109"/>
    </source>
</evidence>
<feature type="domain" description="DNA-binding transcriptional repressor CapW C-terminal dimerisation" evidence="2">
    <location>
        <begin position="214"/>
        <end position="280"/>
    </location>
</feature>
<evidence type="ECO:0000313" key="5">
    <source>
        <dbReference type="Proteomes" id="UP000515377"/>
    </source>
</evidence>
<evidence type="ECO:0000259" key="1">
    <source>
        <dbReference type="Pfam" id="PF13280"/>
    </source>
</evidence>
<dbReference type="InterPro" id="IPR026881">
    <property type="entry name" value="WYL_dom"/>
</dbReference>
<feature type="domain" description="DNA-binding transcriptional repressor CapW winged helix-turn-helix" evidence="3">
    <location>
        <begin position="12"/>
        <end position="92"/>
    </location>
</feature>
<accession>A0A9X7YBG6</accession>
<name>A0A9X7YBG6_SPHYA</name>
<dbReference type="EMBL" id="CP060122">
    <property type="protein sequence ID" value="QNG44213.1"/>
    <property type="molecule type" value="Genomic_DNA"/>
</dbReference>
<feature type="domain" description="WYL" evidence="1">
    <location>
        <begin position="127"/>
        <end position="193"/>
    </location>
</feature>
<evidence type="ECO:0000313" key="4">
    <source>
        <dbReference type="EMBL" id="QNG44213.1"/>
    </source>
</evidence>
<sequence>MTSEGPALKWGVERRLEFIEFRLFWEGGVRRSDIMTTFGVSEPQASKDLTLYQERAPGNAVYDKISKRYVAGPQFSSVFLTEGPSEYLVRLRSFGEGLMEPAETWLGSPPEIDIVLNPARDVDAGCLQSVLKAVREKRSLEVRYQSMSMPDPGWRRITPHAFGFDGFRWHVRAYCHQSDRFRDFLIPRITRARDFDEPGLGGDRDNMWNDRFVVLIGPHPGLSQNQRTGVEKDYGMVAGTKALEIRYAMLFYALKRLGLLDNPERKPARTQHIIAINAEETAEAMRKADWSL</sequence>
<dbReference type="InterPro" id="IPR059019">
    <property type="entry name" value="WHD_CapW"/>
</dbReference>
<reference evidence="4 5" key="1">
    <citation type="submission" date="2020-07" db="EMBL/GenBank/DDBJ databases">
        <title>Whole genome sequence of Sphingobium yanoikuyae A3.</title>
        <authorList>
            <person name="Han S.-S."/>
        </authorList>
    </citation>
    <scope>NUCLEOTIDE SEQUENCE [LARGE SCALE GENOMIC DNA]</scope>
    <source>
        <strain evidence="4 5">A3</strain>
    </source>
</reference>
<dbReference type="Pfam" id="PF13280">
    <property type="entry name" value="WYL"/>
    <property type="match status" value="1"/>
</dbReference>
<evidence type="ECO:0000259" key="2">
    <source>
        <dbReference type="Pfam" id="PF26107"/>
    </source>
</evidence>
<dbReference type="InterPro" id="IPR051534">
    <property type="entry name" value="CBASS_pafABC_assoc_protein"/>
</dbReference>
<protein>
    <submittedName>
        <fullName evidence="4">WYL domain-containing protein</fullName>
    </submittedName>
</protein>
<dbReference type="InterPro" id="IPR059020">
    <property type="entry name" value="CapW_CTD"/>
</dbReference>
<dbReference type="PROSITE" id="PS52050">
    <property type="entry name" value="WYL"/>
    <property type="match status" value="1"/>
</dbReference>
<gene>
    <name evidence="4" type="ORF">H3V42_20325</name>
</gene>